<dbReference type="Pfam" id="PF00154">
    <property type="entry name" value="RecA_N"/>
    <property type="match status" value="1"/>
</dbReference>
<protein>
    <recommendedName>
        <fullName evidence="2">Protein RecA</fullName>
    </recommendedName>
</protein>
<dbReference type="InterPro" id="IPR027417">
    <property type="entry name" value="P-loop_NTPase"/>
</dbReference>
<keyword evidence="4" id="KW-0067">ATP-binding</keyword>
<keyword evidence="8" id="KW-1185">Reference proteome</keyword>
<dbReference type="SUPFAM" id="SSF52540">
    <property type="entry name" value="P-loop containing nucleoside triphosphate hydrolases"/>
    <property type="match status" value="1"/>
</dbReference>
<accession>N4WK40</accession>
<evidence type="ECO:0000256" key="3">
    <source>
        <dbReference type="ARBA" id="ARBA00022741"/>
    </source>
</evidence>
<evidence type="ECO:0000259" key="6">
    <source>
        <dbReference type="PROSITE" id="PS50162"/>
    </source>
</evidence>
<evidence type="ECO:0000256" key="2">
    <source>
        <dbReference type="ARBA" id="ARBA00015553"/>
    </source>
</evidence>
<dbReference type="PATRIC" id="fig|1308866.3.peg.2059"/>
<dbReference type="eggNOG" id="COG0468">
    <property type="taxonomic scope" value="Bacteria"/>
</dbReference>
<name>N4WK40_9BACI</name>
<dbReference type="InterPro" id="IPR020588">
    <property type="entry name" value="RecA_ATP-bd"/>
</dbReference>
<comment type="similarity">
    <text evidence="1">Belongs to the RecA family.</text>
</comment>
<proteinExistence type="inferred from homology"/>
<reference evidence="7 8" key="1">
    <citation type="submission" date="2013-03" db="EMBL/GenBank/DDBJ databases">
        <title>Draft genome sequence of Gracibacillus halophilus YIM-C55.5, a moderately halophilic and thermophilic organism from the Xiaochaidamu salt lake.</title>
        <authorList>
            <person name="Sugumar T."/>
            <person name="Polireddy D.R."/>
            <person name="Antony A."/>
            <person name="Madhava Y.R."/>
            <person name="Sivakumar N."/>
        </authorList>
    </citation>
    <scope>NUCLEOTIDE SEQUENCE [LARGE SCALE GENOMIC DNA]</scope>
    <source>
        <strain evidence="7 8">YIM-C55.5</strain>
    </source>
</reference>
<dbReference type="Gene3D" id="3.40.50.300">
    <property type="entry name" value="P-loop containing nucleotide triphosphate hydrolases"/>
    <property type="match status" value="1"/>
</dbReference>
<comment type="caution">
    <text evidence="7">The sequence shown here is derived from an EMBL/GenBank/DDBJ whole genome shotgun (WGS) entry which is preliminary data.</text>
</comment>
<evidence type="ECO:0000256" key="1">
    <source>
        <dbReference type="ARBA" id="ARBA00009391"/>
    </source>
</evidence>
<dbReference type="STRING" id="1308866.J416_10151"/>
<dbReference type="InterPro" id="IPR049428">
    <property type="entry name" value="RecA-like_N"/>
</dbReference>
<dbReference type="PANTHER" id="PTHR45900:SF1">
    <property type="entry name" value="MITOCHONDRIAL DNA REPAIR PROTEIN RECA HOMOLOG-RELATED"/>
    <property type="match status" value="1"/>
</dbReference>
<dbReference type="GO" id="GO:0003697">
    <property type="term" value="F:single-stranded DNA binding"/>
    <property type="evidence" value="ECO:0007669"/>
    <property type="project" value="InterPro"/>
</dbReference>
<gene>
    <name evidence="7" type="ORF">J416_10151</name>
</gene>
<dbReference type="AlphaFoldDB" id="N4WK40"/>
<keyword evidence="5" id="KW-0233">DNA recombination</keyword>
<dbReference type="Proteomes" id="UP000012283">
    <property type="component" value="Unassembled WGS sequence"/>
</dbReference>
<sequence>MSDRKQALDMALKQIEKQFGKGSIMKLGEQTEQKVATVSSGSIAIDTALGVGGYPRGRVVEIYGPESSGKTTVSLHAIAEAQKSGGQAAFIDAEHGMSCF</sequence>
<dbReference type="GO" id="GO:0006310">
    <property type="term" value="P:DNA recombination"/>
    <property type="evidence" value="ECO:0007669"/>
    <property type="project" value="UniProtKB-KW"/>
</dbReference>
<keyword evidence="3" id="KW-0547">Nucleotide-binding</keyword>
<dbReference type="PANTHER" id="PTHR45900">
    <property type="entry name" value="RECA"/>
    <property type="match status" value="1"/>
</dbReference>
<dbReference type="EMBL" id="APML01000040">
    <property type="protein sequence ID" value="ENH96522.1"/>
    <property type="molecule type" value="Genomic_DNA"/>
</dbReference>
<feature type="domain" description="RecA family profile 1" evidence="6">
    <location>
        <begin position="34"/>
        <end position="100"/>
    </location>
</feature>
<dbReference type="GO" id="GO:0140664">
    <property type="term" value="F:ATP-dependent DNA damage sensor activity"/>
    <property type="evidence" value="ECO:0007669"/>
    <property type="project" value="InterPro"/>
</dbReference>
<evidence type="ECO:0000256" key="5">
    <source>
        <dbReference type="ARBA" id="ARBA00023172"/>
    </source>
</evidence>
<evidence type="ECO:0000313" key="8">
    <source>
        <dbReference type="Proteomes" id="UP000012283"/>
    </source>
</evidence>
<organism evidence="7 8">
    <name type="scientific">Gracilibacillus halophilus YIM-C55.5</name>
    <dbReference type="NCBI Taxonomy" id="1308866"/>
    <lineage>
        <taxon>Bacteria</taxon>
        <taxon>Bacillati</taxon>
        <taxon>Bacillota</taxon>
        <taxon>Bacilli</taxon>
        <taxon>Bacillales</taxon>
        <taxon>Bacillaceae</taxon>
        <taxon>Gracilibacillus</taxon>
    </lineage>
</organism>
<dbReference type="GO" id="GO:0005829">
    <property type="term" value="C:cytosol"/>
    <property type="evidence" value="ECO:0007669"/>
    <property type="project" value="TreeGrafter"/>
</dbReference>
<dbReference type="PROSITE" id="PS50162">
    <property type="entry name" value="RECA_2"/>
    <property type="match status" value="1"/>
</dbReference>
<dbReference type="InterPro" id="IPR013765">
    <property type="entry name" value="DNA_recomb/repair_RecA"/>
</dbReference>
<evidence type="ECO:0000256" key="4">
    <source>
        <dbReference type="ARBA" id="ARBA00022840"/>
    </source>
</evidence>
<dbReference type="GO" id="GO:0006281">
    <property type="term" value="P:DNA repair"/>
    <property type="evidence" value="ECO:0007669"/>
    <property type="project" value="InterPro"/>
</dbReference>
<dbReference type="GO" id="GO:0005524">
    <property type="term" value="F:ATP binding"/>
    <property type="evidence" value="ECO:0007669"/>
    <property type="project" value="UniProtKB-KW"/>
</dbReference>
<evidence type="ECO:0000313" key="7">
    <source>
        <dbReference type="EMBL" id="ENH96522.1"/>
    </source>
</evidence>